<dbReference type="SMART" id="SM00336">
    <property type="entry name" value="BBOX"/>
    <property type="match status" value="2"/>
</dbReference>
<name>A0AAD8P6D8_TARER</name>
<evidence type="ECO:0000256" key="5">
    <source>
        <dbReference type="ARBA" id="ARBA00022833"/>
    </source>
</evidence>
<dbReference type="Pfam" id="PF00643">
    <property type="entry name" value="zf-B_box"/>
    <property type="match status" value="2"/>
</dbReference>
<dbReference type="Gene3D" id="3.30.160.60">
    <property type="entry name" value="Classic Zinc Finger"/>
    <property type="match status" value="1"/>
</dbReference>
<evidence type="ECO:0000256" key="4">
    <source>
        <dbReference type="ARBA" id="ARBA00022771"/>
    </source>
</evidence>
<keyword evidence="2" id="KW-0479">Metal-binding</keyword>
<keyword evidence="5" id="KW-0862">Zinc</keyword>
<proteinExistence type="predicted"/>
<evidence type="ECO:0000256" key="3">
    <source>
        <dbReference type="ARBA" id="ARBA00022737"/>
    </source>
</evidence>
<dbReference type="InterPro" id="IPR049808">
    <property type="entry name" value="CONSTANS-like_Bbox1"/>
</dbReference>
<dbReference type="InterPro" id="IPR000315">
    <property type="entry name" value="Znf_B-box"/>
</dbReference>
<evidence type="ECO:0000259" key="10">
    <source>
        <dbReference type="PROSITE" id="PS50119"/>
    </source>
</evidence>
<accession>A0AAD8P6D8</accession>
<dbReference type="AlphaFoldDB" id="A0AAD8P6D8"/>
<dbReference type="GO" id="GO:0006355">
    <property type="term" value="P:regulation of DNA-templated transcription"/>
    <property type="evidence" value="ECO:0007669"/>
    <property type="project" value="TreeGrafter"/>
</dbReference>
<keyword evidence="12" id="KW-1185">Reference proteome</keyword>
<dbReference type="PANTHER" id="PTHR31832:SF52">
    <property type="entry name" value="B-BOX ZINC FINGER PROTEIN 21"/>
    <property type="match status" value="1"/>
</dbReference>
<dbReference type="GO" id="GO:0005634">
    <property type="term" value="C:nucleus"/>
    <property type="evidence" value="ECO:0007669"/>
    <property type="project" value="UniProtKB-SubCell"/>
</dbReference>
<evidence type="ECO:0000256" key="1">
    <source>
        <dbReference type="ARBA" id="ARBA00004123"/>
    </source>
</evidence>
<sequence length="305" mass="33442">MKIICDVCNNDEASLFCPADDAALCSACDHRVHRANNLAGKHPRFPLLLPSPKDSPLCDICQEEKAMLFCHEDRAILCKNCDVNIHKVNEHKMNHCRFLLTGIKLSPVALLSKSGDEEPISVKKPVAVAVSASVVNQTQKIITVGAPKLNGSGYGCLGGSSISEYLIETLPGWHVEDLLDSPPTYSKVDEDDPGMFWDDEILNVSMNDCLSQEKMGIWVPQAPPPAAPPPSQPLLLNSYQVQPFSNMGFGSQMISGSSPFFDPTDLNKIAKPIGKRGFEDGDYFTVPQINSPVTMNFKRSRTNIR</sequence>
<evidence type="ECO:0000256" key="7">
    <source>
        <dbReference type="ARBA" id="ARBA00023163"/>
    </source>
</evidence>
<keyword evidence="8" id="KW-0539">Nucleus</keyword>
<dbReference type="CDD" id="cd19821">
    <property type="entry name" value="Bbox1_BBX-like"/>
    <property type="match status" value="2"/>
</dbReference>
<keyword evidence="7" id="KW-0804">Transcription</keyword>
<dbReference type="InterPro" id="IPR051979">
    <property type="entry name" value="B-box_zinc_finger"/>
</dbReference>
<dbReference type="GO" id="GO:0009640">
    <property type="term" value="P:photomorphogenesis"/>
    <property type="evidence" value="ECO:0007669"/>
    <property type="project" value="TreeGrafter"/>
</dbReference>
<evidence type="ECO:0000256" key="8">
    <source>
        <dbReference type="ARBA" id="ARBA00023242"/>
    </source>
</evidence>
<protein>
    <recommendedName>
        <fullName evidence="10">B box-type domain-containing protein</fullName>
    </recommendedName>
</protein>
<keyword evidence="3" id="KW-0677">Repeat</keyword>
<comment type="caution">
    <text evidence="11">The sequence shown here is derived from an EMBL/GenBank/DDBJ whole genome shotgun (WGS) entry which is preliminary data.</text>
</comment>
<dbReference type="GO" id="GO:0008270">
    <property type="term" value="F:zinc ion binding"/>
    <property type="evidence" value="ECO:0007669"/>
    <property type="project" value="UniProtKB-KW"/>
</dbReference>
<keyword evidence="4 9" id="KW-0863">Zinc-finger</keyword>
<dbReference type="PROSITE" id="PS50119">
    <property type="entry name" value="ZF_BBOX"/>
    <property type="match status" value="2"/>
</dbReference>
<evidence type="ECO:0000256" key="2">
    <source>
        <dbReference type="ARBA" id="ARBA00022723"/>
    </source>
</evidence>
<evidence type="ECO:0000256" key="9">
    <source>
        <dbReference type="PROSITE-ProRule" id="PRU00024"/>
    </source>
</evidence>
<organism evidence="11 12">
    <name type="scientific">Tagetes erecta</name>
    <name type="common">African marigold</name>
    <dbReference type="NCBI Taxonomy" id="13708"/>
    <lineage>
        <taxon>Eukaryota</taxon>
        <taxon>Viridiplantae</taxon>
        <taxon>Streptophyta</taxon>
        <taxon>Embryophyta</taxon>
        <taxon>Tracheophyta</taxon>
        <taxon>Spermatophyta</taxon>
        <taxon>Magnoliopsida</taxon>
        <taxon>eudicotyledons</taxon>
        <taxon>Gunneridae</taxon>
        <taxon>Pentapetalae</taxon>
        <taxon>asterids</taxon>
        <taxon>campanulids</taxon>
        <taxon>Asterales</taxon>
        <taxon>Asteraceae</taxon>
        <taxon>Asteroideae</taxon>
        <taxon>Heliantheae alliance</taxon>
        <taxon>Tageteae</taxon>
        <taxon>Tagetes</taxon>
    </lineage>
</organism>
<feature type="domain" description="B box-type" evidence="10">
    <location>
        <begin position="53"/>
        <end position="100"/>
    </location>
</feature>
<reference evidence="11" key="1">
    <citation type="journal article" date="2023" name="bioRxiv">
        <title>Improved chromosome-level genome assembly for marigold (Tagetes erecta).</title>
        <authorList>
            <person name="Jiang F."/>
            <person name="Yuan L."/>
            <person name="Wang S."/>
            <person name="Wang H."/>
            <person name="Xu D."/>
            <person name="Wang A."/>
            <person name="Fan W."/>
        </authorList>
    </citation>
    <scope>NUCLEOTIDE SEQUENCE</scope>
    <source>
        <strain evidence="11">WSJ</strain>
        <tissue evidence="11">Leaf</tissue>
    </source>
</reference>
<gene>
    <name evidence="11" type="ORF">QVD17_10534</name>
</gene>
<evidence type="ECO:0000313" key="12">
    <source>
        <dbReference type="Proteomes" id="UP001229421"/>
    </source>
</evidence>
<dbReference type="EMBL" id="JAUHHV010000002">
    <property type="protein sequence ID" value="KAK1433621.1"/>
    <property type="molecule type" value="Genomic_DNA"/>
</dbReference>
<comment type="subcellular location">
    <subcellularLocation>
        <location evidence="1">Nucleus</location>
    </subcellularLocation>
</comment>
<keyword evidence="6" id="KW-0805">Transcription regulation</keyword>
<dbReference type="PANTHER" id="PTHR31832">
    <property type="entry name" value="B-BOX ZINC FINGER PROTEIN 22"/>
    <property type="match status" value="1"/>
</dbReference>
<feature type="domain" description="B box-type" evidence="10">
    <location>
        <begin position="1"/>
        <end position="47"/>
    </location>
</feature>
<evidence type="ECO:0000313" key="11">
    <source>
        <dbReference type="EMBL" id="KAK1433621.1"/>
    </source>
</evidence>
<evidence type="ECO:0000256" key="6">
    <source>
        <dbReference type="ARBA" id="ARBA00023015"/>
    </source>
</evidence>
<dbReference type="Proteomes" id="UP001229421">
    <property type="component" value="Unassembled WGS sequence"/>
</dbReference>